<dbReference type="AlphaFoldDB" id="A0AAD9KZD9"/>
<keyword evidence="4" id="KW-1185">Reference proteome</keyword>
<name>A0AAD9KZD9_RIDPI</name>
<gene>
    <name evidence="3" type="ORF">NP493_440g02008</name>
</gene>
<comment type="caution">
    <text evidence="3">The sequence shown here is derived from an EMBL/GenBank/DDBJ whole genome shotgun (WGS) entry which is preliminary data.</text>
</comment>
<evidence type="ECO:0000259" key="2">
    <source>
        <dbReference type="SMART" id="SM00903"/>
    </source>
</evidence>
<organism evidence="3 4">
    <name type="scientific">Ridgeia piscesae</name>
    <name type="common">Tubeworm</name>
    <dbReference type="NCBI Taxonomy" id="27915"/>
    <lineage>
        <taxon>Eukaryota</taxon>
        <taxon>Metazoa</taxon>
        <taxon>Spiralia</taxon>
        <taxon>Lophotrochozoa</taxon>
        <taxon>Annelida</taxon>
        <taxon>Polychaeta</taxon>
        <taxon>Sedentaria</taxon>
        <taxon>Canalipalpata</taxon>
        <taxon>Sabellida</taxon>
        <taxon>Siboglinidae</taxon>
        <taxon>Ridgeia</taxon>
    </lineage>
</organism>
<evidence type="ECO:0000313" key="4">
    <source>
        <dbReference type="Proteomes" id="UP001209878"/>
    </source>
</evidence>
<dbReference type="InterPro" id="IPR002563">
    <property type="entry name" value="Flavin_Rdtase-like_dom"/>
</dbReference>
<keyword evidence="1" id="KW-0560">Oxidoreductase</keyword>
<feature type="domain" description="Flavin reductase like" evidence="2">
    <location>
        <begin position="67"/>
        <end position="220"/>
    </location>
</feature>
<dbReference type="EMBL" id="JAODUO010000440">
    <property type="protein sequence ID" value="KAK2180499.1"/>
    <property type="molecule type" value="Genomic_DNA"/>
</dbReference>
<proteinExistence type="predicted"/>
<dbReference type="SMART" id="SM00903">
    <property type="entry name" value="Flavin_Reduct"/>
    <property type="match status" value="1"/>
</dbReference>
<dbReference type="Gene3D" id="2.30.110.10">
    <property type="entry name" value="Electron Transport, Fmn-binding Protein, Chain A"/>
    <property type="match status" value="1"/>
</dbReference>
<dbReference type="PANTHER" id="PTHR30466">
    <property type="entry name" value="FLAVIN REDUCTASE"/>
    <property type="match status" value="1"/>
</dbReference>
<sequence>MKVAHWMMLVRRMGLSKIHMSTARIVWASQMCTHCKERLQMSQAPEDNTESQSMTAADEQARYRKVMQNVPQPVVVVTTGIYNKETDIWLKRGITCSSFTSVALKPPIISFAIHMPSRIHDLLEKTKKFAVNVLAKNQVKYATHFASAAVEGTDQFEGIPHELNQEGVPVLRDTSAVLLCKSVSVNTVGDHSVWYGKVLHAYTNGAVLEPLLYYAKSFRSVGEELFMQAFEDTTLPFKDWDHVAHIRMAWNYIKENGKDKATPLIVQGIKNYNEQNKDQISRGYHETVTQFYIHMIADAVSRSDDTDSTFSDFIETNNLMDRQLLYEYYTDELINSDAAKLTFIVPNKKDLP</sequence>
<dbReference type="GO" id="GO:0010181">
    <property type="term" value="F:FMN binding"/>
    <property type="evidence" value="ECO:0007669"/>
    <property type="project" value="InterPro"/>
</dbReference>
<reference evidence="3" key="1">
    <citation type="journal article" date="2023" name="Mol. Biol. Evol.">
        <title>Third-Generation Sequencing Reveals the Adaptive Role of the Epigenome in Three Deep-Sea Polychaetes.</title>
        <authorList>
            <person name="Perez M."/>
            <person name="Aroh O."/>
            <person name="Sun Y."/>
            <person name="Lan Y."/>
            <person name="Juniper S.K."/>
            <person name="Young C.R."/>
            <person name="Angers B."/>
            <person name="Qian P.Y."/>
        </authorList>
    </citation>
    <scope>NUCLEOTIDE SEQUENCE</scope>
    <source>
        <strain evidence="3">R07B-5</strain>
    </source>
</reference>
<dbReference type="PANTHER" id="PTHR30466:SF1">
    <property type="entry name" value="FMN REDUCTASE (NADH) RUTF"/>
    <property type="match status" value="1"/>
</dbReference>
<dbReference type="SUPFAM" id="SSF50475">
    <property type="entry name" value="FMN-binding split barrel"/>
    <property type="match status" value="1"/>
</dbReference>
<dbReference type="Pfam" id="PF01613">
    <property type="entry name" value="Flavin_Reduct"/>
    <property type="match status" value="1"/>
</dbReference>
<protein>
    <recommendedName>
        <fullName evidence="2">Flavin reductase like domain-containing protein</fullName>
    </recommendedName>
</protein>
<dbReference type="Proteomes" id="UP001209878">
    <property type="component" value="Unassembled WGS sequence"/>
</dbReference>
<dbReference type="GO" id="GO:0042602">
    <property type="term" value="F:riboflavin reductase (NADPH) activity"/>
    <property type="evidence" value="ECO:0007669"/>
    <property type="project" value="TreeGrafter"/>
</dbReference>
<dbReference type="InterPro" id="IPR012349">
    <property type="entry name" value="Split_barrel_FMN-bd"/>
</dbReference>
<evidence type="ECO:0000313" key="3">
    <source>
        <dbReference type="EMBL" id="KAK2180499.1"/>
    </source>
</evidence>
<accession>A0AAD9KZD9</accession>
<dbReference type="InterPro" id="IPR050268">
    <property type="entry name" value="NADH-dep_flavin_reductase"/>
</dbReference>
<evidence type="ECO:0000256" key="1">
    <source>
        <dbReference type="ARBA" id="ARBA00023002"/>
    </source>
</evidence>